<dbReference type="AlphaFoldDB" id="A0A2P2PWT7"/>
<organism evidence="1">
    <name type="scientific">Rhizophora mucronata</name>
    <name type="common">Asiatic mangrove</name>
    <dbReference type="NCBI Taxonomy" id="61149"/>
    <lineage>
        <taxon>Eukaryota</taxon>
        <taxon>Viridiplantae</taxon>
        <taxon>Streptophyta</taxon>
        <taxon>Embryophyta</taxon>
        <taxon>Tracheophyta</taxon>
        <taxon>Spermatophyta</taxon>
        <taxon>Magnoliopsida</taxon>
        <taxon>eudicotyledons</taxon>
        <taxon>Gunneridae</taxon>
        <taxon>Pentapetalae</taxon>
        <taxon>rosids</taxon>
        <taxon>fabids</taxon>
        <taxon>Malpighiales</taxon>
        <taxon>Rhizophoraceae</taxon>
        <taxon>Rhizophora</taxon>
    </lineage>
</organism>
<proteinExistence type="predicted"/>
<accession>A0A2P2PWT7</accession>
<protein>
    <submittedName>
        <fullName evidence="1">Uncharacterized protein</fullName>
    </submittedName>
</protein>
<name>A0A2P2PWT7_RHIMU</name>
<sequence>MLINAYRKFPLPTMMPLLFTIRTLKHVLELNLILVNTNG</sequence>
<reference evidence="1" key="1">
    <citation type="submission" date="2018-02" db="EMBL/GenBank/DDBJ databases">
        <title>Rhizophora mucronata_Transcriptome.</title>
        <authorList>
            <person name="Meera S.P."/>
            <person name="Sreeshan A."/>
            <person name="Augustine A."/>
        </authorList>
    </citation>
    <scope>NUCLEOTIDE SEQUENCE</scope>
    <source>
        <tissue evidence="1">Leaf</tissue>
    </source>
</reference>
<evidence type="ECO:0000313" key="1">
    <source>
        <dbReference type="EMBL" id="MBX59226.1"/>
    </source>
</evidence>
<dbReference type="EMBL" id="GGEC01078742">
    <property type="protein sequence ID" value="MBX59226.1"/>
    <property type="molecule type" value="Transcribed_RNA"/>
</dbReference>